<dbReference type="OMA" id="HAYGNVG"/>
<organism evidence="6 7">
    <name type="scientific">Ciona savignyi</name>
    <name type="common">Pacific transparent sea squirt</name>
    <dbReference type="NCBI Taxonomy" id="51511"/>
    <lineage>
        <taxon>Eukaryota</taxon>
        <taxon>Metazoa</taxon>
        <taxon>Chordata</taxon>
        <taxon>Tunicata</taxon>
        <taxon>Ascidiacea</taxon>
        <taxon>Phlebobranchia</taxon>
        <taxon>Cionidae</taxon>
        <taxon>Ciona</taxon>
    </lineage>
</organism>
<dbReference type="InParanoid" id="H2ZPM9"/>
<dbReference type="InterPro" id="IPR029752">
    <property type="entry name" value="D-isomer_DH_CS1"/>
</dbReference>
<dbReference type="HOGENOM" id="CLU_019796_1_3_1"/>
<dbReference type="SUPFAM" id="SSF51735">
    <property type="entry name" value="NAD(P)-binding Rossmann-fold domains"/>
    <property type="match status" value="1"/>
</dbReference>
<protein>
    <recommendedName>
        <fullName evidence="2">D-3-phosphoglycerate dehydrogenase</fullName>
    </recommendedName>
</protein>
<dbReference type="SUPFAM" id="SSF52283">
    <property type="entry name" value="Formate/glycerate dehydrogenase catalytic domain-like"/>
    <property type="match status" value="1"/>
</dbReference>
<dbReference type="Proteomes" id="UP000007875">
    <property type="component" value="Unassembled WGS sequence"/>
</dbReference>
<proteinExistence type="inferred from homology"/>
<evidence type="ECO:0000313" key="6">
    <source>
        <dbReference type="Ensembl" id="ENSCSAVP00000019545.1"/>
    </source>
</evidence>
<dbReference type="FunFam" id="3.40.50.720:FF:000021">
    <property type="entry name" value="D-3-phosphoglycerate dehydrogenase"/>
    <property type="match status" value="1"/>
</dbReference>
<name>H2ZPM9_CIOSA</name>
<dbReference type="AlphaFoldDB" id="H2ZPM9"/>
<evidence type="ECO:0000256" key="3">
    <source>
        <dbReference type="ARBA" id="ARBA00023002"/>
    </source>
</evidence>
<evidence type="ECO:0000256" key="2">
    <source>
        <dbReference type="ARBA" id="ARBA00021582"/>
    </source>
</evidence>
<dbReference type="PANTHER" id="PTHR42938:SF22">
    <property type="entry name" value="D-3-PHOSPHOGLYCERATE DEHYDROGENASE"/>
    <property type="match status" value="1"/>
</dbReference>
<keyword evidence="4" id="KW-0520">NAD</keyword>
<dbReference type="PROSITE" id="PS00671">
    <property type="entry name" value="D_2_HYDROXYACID_DH_3"/>
    <property type="match status" value="1"/>
</dbReference>
<dbReference type="GO" id="GO:0051287">
    <property type="term" value="F:NAD binding"/>
    <property type="evidence" value="ECO:0007669"/>
    <property type="project" value="InterPro"/>
</dbReference>
<dbReference type="STRING" id="51511.ENSCSAVP00000019545"/>
<evidence type="ECO:0000256" key="1">
    <source>
        <dbReference type="ARBA" id="ARBA00005854"/>
    </source>
</evidence>
<dbReference type="FunCoup" id="H2ZPM9">
    <property type="interactions" value="49"/>
</dbReference>
<dbReference type="eggNOG" id="KOG0068">
    <property type="taxonomic scope" value="Eukaryota"/>
</dbReference>
<dbReference type="GeneTree" id="ENSGT00940000155863"/>
<accession>H2ZPM9</accession>
<evidence type="ECO:0000313" key="7">
    <source>
        <dbReference type="Proteomes" id="UP000007875"/>
    </source>
</evidence>
<dbReference type="Pfam" id="PF02826">
    <property type="entry name" value="2-Hacid_dh_C"/>
    <property type="match status" value="1"/>
</dbReference>
<reference evidence="6" key="2">
    <citation type="submission" date="2025-08" db="UniProtKB">
        <authorList>
            <consortium name="Ensembl"/>
        </authorList>
    </citation>
    <scope>IDENTIFICATION</scope>
</reference>
<evidence type="ECO:0000259" key="5">
    <source>
        <dbReference type="Pfam" id="PF02826"/>
    </source>
</evidence>
<dbReference type="PANTHER" id="PTHR42938">
    <property type="entry name" value="FORMATE DEHYDROGENASE 1"/>
    <property type="match status" value="1"/>
</dbReference>
<sequence>MAVSITKVLLLDNVDPSAKTILEENGIQATLSKEKFTADALIKELKVYDGVVVRSATKISAEIIENSPNLKIIGRAGTGVDNVDVNCATKNGVIVMNTPGGNTISAAEHTCALMCCLARNIPAADASVKGGKWDRKAFMGHELYGKTLGIVGLGRIGREAAIRMQSFGMKTIGFDPIISKEEAAKSNIDWMTLDEMWPLCDYITVHTPLIPQTKGLLNDASFAKCKKGVRVINCARGGIIDEEALLRALESGQCGGAGLDVYVT</sequence>
<comment type="similarity">
    <text evidence="1">Belongs to the D-isomer specific 2-hydroxyacid dehydrogenase family.</text>
</comment>
<dbReference type="InterPro" id="IPR029753">
    <property type="entry name" value="D-isomer_DH_CS"/>
</dbReference>
<dbReference type="PROSITE" id="PS00065">
    <property type="entry name" value="D_2_HYDROXYACID_DH_1"/>
    <property type="match status" value="1"/>
</dbReference>
<dbReference type="Gene3D" id="3.40.50.720">
    <property type="entry name" value="NAD(P)-binding Rossmann-like Domain"/>
    <property type="match status" value="2"/>
</dbReference>
<reference evidence="6" key="3">
    <citation type="submission" date="2025-09" db="UniProtKB">
        <authorList>
            <consortium name="Ensembl"/>
        </authorList>
    </citation>
    <scope>IDENTIFICATION</scope>
</reference>
<dbReference type="GO" id="GO:0004617">
    <property type="term" value="F:phosphoglycerate dehydrogenase activity"/>
    <property type="evidence" value="ECO:0007669"/>
    <property type="project" value="TreeGrafter"/>
</dbReference>
<dbReference type="InterPro" id="IPR006140">
    <property type="entry name" value="D-isomer_DH_NAD-bd"/>
</dbReference>
<feature type="domain" description="D-isomer specific 2-hydroxyacid dehydrogenase NAD-binding" evidence="5">
    <location>
        <begin position="112"/>
        <end position="262"/>
    </location>
</feature>
<dbReference type="Ensembl" id="ENSCSAVT00000019757.1">
    <property type="protein sequence ID" value="ENSCSAVP00000019545.1"/>
    <property type="gene ID" value="ENSCSAVG00000011461.1"/>
</dbReference>
<dbReference type="InterPro" id="IPR036291">
    <property type="entry name" value="NAD(P)-bd_dom_sf"/>
</dbReference>
<reference evidence="7" key="1">
    <citation type="submission" date="2003-08" db="EMBL/GenBank/DDBJ databases">
        <authorList>
            <person name="Birren B."/>
            <person name="Nusbaum C."/>
            <person name="Abebe A."/>
            <person name="Abouelleil A."/>
            <person name="Adekoya E."/>
            <person name="Ait-zahra M."/>
            <person name="Allen N."/>
            <person name="Allen T."/>
            <person name="An P."/>
            <person name="Anderson M."/>
            <person name="Anderson S."/>
            <person name="Arachchi H."/>
            <person name="Armbruster J."/>
            <person name="Bachantsang P."/>
            <person name="Baldwin J."/>
            <person name="Barry A."/>
            <person name="Bayul T."/>
            <person name="Blitshsteyn B."/>
            <person name="Bloom T."/>
            <person name="Blye J."/>
            <person name="Boguslavskiy L."/>
            <person name="Borowsky M."/>
            <person name="Boukhgalter B."/>
            <person name="Brunache A."/>
            <person name="Butler J."/>
            <person name="Calixte N."/>
            <person name="Calvo S."/>
            <person name="Camarata J."/>
            <person name="Campo K."/>
            <person name="Chang J."/>
            <person name="Cheshatsang Y."/>
            <person name="Citroen M."/>
            <person name="Collymore A."/>
            <person name="Considine T."/>
            <person name="Cook A."/>
            <person name="Cooke P."/>
            <person name="Corum B."/>
            <person name="Cuomo C."/>
            <person name="David R."/>
            <person name="Dawoe T."/>
            <person name="Degray S."/>
            <person name="Dodge S."/>
            <person name="Dooley K."/>
            <person name="Dorje P."/>
            <person name="Dorjee K."/>
            <person name="Dorris L."/>
            <person name="Duffey N."/>
            <person name="Dupes A."/>
            <person name="Elkins T."/>
            <person name="Engels R."/>
            <person name="Erickson J."/>
            <person name="Farina A."/>
            <person name="Faro S."/>
            <person name="Ferreira P."/>
            <person name="Fischer H."/>
            <person name="Fitzgerald M."/>
            <person name="Foley K."/>
            <person name="Gage D."/>
            <person name="Galagan J."/>
            <person name="Gearin G."/>
            <person name="Gnerre S."/>
            <person name="Gnirke A."/>
            <person name="Goyette A."/>
            <person name="Graham J."/>
            <person name="Grandbois E."/>
            <person name="Gyaltsen K."/>
            <person name="Hafez N."/>
            <person name="Hagopian D."/>
            <person name="Hagos B."/>
            <person name="Hall J."/>
            <person name="Hatcher B."/>
            <person name="Heller A."/>
            <person name="Higgins H."/>
            <person name="Honan T."/>
            <person name="Horn A."/>
            <person name="Houde N."/>
            <person name="Hughes L."/>
            <person name="Hulme W."/>
            <person name="Husby E."/>
            <person name="Iliev I."/>
            <person name="Jaffe D."/>
            <person name="Jones C."/>
            <person name="Kamal M."/>
            <person name="Kamat A."/>
            <person name="Kamvysselis M."/>
            <person name="Karlsson E."/>
            <person name="Kells C."/>
            <person name="Kieu A."/>
            <person name="Kisner P."/>
            <person name="Kodira C."/>
            <person name="Kulbokas E."/>
            <person name="Labutti K."/>
            <person name="Lama D."/>
            <person name="Landers T."/>
            <person name="Leger J."/>
            <person name="Levine S."/>
            <person name="Lewis D."/>
            <person name="Lewis T."/>
            <person name="Lindblad-toh K."/>
            <person name="Liu X."/>
            <person name="Lokyitsang T."/>
            <person name="Lokyitsang Y."/>
            <person name="Lucien O."/>
            <person name="Lui A."/>
            <person name="Ma L.J."/>
            <person name="Mabbitt R."/>
            <person name="Macdonald J."/>
            <person name="Maclean C."/>
            <person name="Major J."/>
            <person name="Manning J."/>
            <person name="Marabella R."/>
            <person name="Maru K."/>
            <person name="Matthews C."/>
            <person name="Mauceli E."/>
            <person name="Mccarthy M."/>
            <person name="Mcdonough S."/>
            <person name="Mcghee T."/>
            <person name="Meldrim J."/>
            <person name="Meneus L."/>
            <person name="Mesirov J."/>
            <person name="Mihalev A."/>
            <person name="Mihova T."/>
            <person name="Mikkelsen T."/>
            <person name="Mlenga V."/>
            <person name="Moru K."/>
            <person name="Mozes J."/>
            <person name="Mulrain L."/>
            <person name="Munson G."/>
            <person name="Naylor J."/>
            <person name="Newes C."/>
            <person name="Nguyen C."/>
            <person name="Nguyen N."/>
            <person name="Nguyen T."/>
            <person name="Nicol R."/>
            <person name="Nielsen C."/>
            <person name="Nizzari M."/>
            <person name="Norbu C."/>
            <person name="Norbu N."/>
            <person name="O'donnell P."/>
            <person name="Okoawo O."/>
            <person name="O'leary S."/>
            <person name="Omotosho B."/>
            <person name="O'neill K."/>
            <person name="Osman S."/>
            <person name="Parker S."/>
            <person name="Perrin D."/>
            <person name="Phunkhang P."/>
            <person name="Piqani B."/>
            <person name="Purcell S."/>
            <person name="Rachupka T."/>
            <person name="Ramasamy U."/>
            <person name="Rameau R."/>
            <person name="Ray V."/>
            <person name="Raymond C."/>
            <person name="Retta R."/>
            <person name="Richardson S."/>
            <person name="Rise C."/>
            <person name="Rodriguez J."/>
            <person name="Rogers J."/>
            <person name="Rogov P."/>
            <person name="Rutman M."/>
            <person name="Schupbach R."/>
            <person name="Seaman C."/>
            <person name="Settipalli S."/>
            <person name="Sharpe T."/>
            <person name="Sheridan J."/>
            <person name="Sherpa N."/>
            <person name="Shi J."/>
            <person name="Smirnov S."/>
            <person name="Smith C."/>
            <person name="Sougnez C."/>
            <person name="Spencer B."/>
            <person name="Stalker J."/>
            <person name="Stange-thomann N."/>
            <person name="Stavropoulos S."/>
            <person name="Stetson K."/>
            <person name="Stone C."/>
            <person name="Stone S."/>
            <person name="Stubbs M."/>
            <person name="Talamas J."/>
            <person name="Tchuinga P."/>
            <person name="Tenzing P."/>
            <person name="Tesfaye S."/>
            <person name="Theodore J."/>
            <person name="Thoulutsang Y."/>
            <person name="Topham K."/>
            <person name="Towey S."/>
            <person name="Tsamla T."/>
            <person name="Tsomo N."/>
            <person name="Vallee D."/>
            <person name="Vassiliev H."/>
            <person name="Venkataraman V."/>
            <person name="Vinson J."/>
            <person name="Vo A."/>
            <person name="Wade C."/>
            <person name="Wang S."/>
            <person name="Wangchuk T."/>
            <person name="Wangdi T."/>
            <person name="Whittaker C."/>
            <person name="Wilkinson J."/>
            <person name="Wu Y."/>
            <person name="Wyman D."/>
            <person name="Yadav S."/>
            <person name="Yang S."/>
            <person name="Yang X."/>
            <person name="Yeager S."/>
            <person name="Yee E."/>
            <person name="Young G."/>
            <person name="Zainoun J."/>
            <person name="Zembeck L."/>
            <person name="Zimmer A."/>
            <person name="Zody M."/>
            <person name="Lander E."/>
        </authorList>
    </citation>
    <scope>NUCLEOTIDE SEQUENCE [LARGE SCALE GENOMIC DNA]</scope>
</reference>
<dbReference type="CDD" id="cd12173">
    <property type="entry name" value="PGDH_4"/>
    <property type="match status" value="1"/>
</dbReference>
<evidence type="ECO:0000256" key="4">
    <source>
        <dbReference type="ARBA" id="ARBA00023027"/>
    </source>
</evidence>
<keyword evidence="3" id="KW-0560">Oxidoreductase</keyword>
<keyword evidence="7" id="KW-1185">Reference proteome</keyword>